<name>A0A813KND9_POLGL</name>
<gene>
    <name evidence="2" type="ORF">PGLA2088_LOCUS35064</name>
</gene>
<evidence type="ECO:0000256" key="1">
    <source>
        <dbReference type="SAM" id="MobiDB-lite"/>
    </source>
</evidence>
<comment type="caution">
    <text evidence="2">The sequence shown here is derived from an EMBL/GenBank/DDBJ whole genome shotgun (WGS) entry which is preliminary data.</text>
</comment>
<feature type="region of interest" description="Disordered" evidence="1">
    <location>
        <begin position="58"/>
        <end position="116"/>
    </location>
</feature>
<evidence type="ECO:0000313" key="2">
    <source>
        <dbReference type="EMBL" id="CAE8708723.1"/>
    </source>
</evidence>
<evidence type="ECO:0000313" key="3">
    <source>
        <dbReference type="Proteomes" id="UP000626109"/>
    </source>
</evidence>
<dbReference type="Proteomes" id="UP000626109">
    <property type="component" value="Unassembled WGS sequence"/>
</dbReference>
<feature type="non-terminal residue" evidence="2">
    <location>
        <position position="444"/>
    </location>
</feature>
<reference evidence="2" key="1">
    <citation type="submission" date="2021-02" db="EMBL/GenBank/DDBJ databases">
        <authorList>
            <person name="Dougan E. K."/>
            <person name="Rhodes N."/>
            <person name="Thang M."/>
            <person name="Chan C."/>
        </authorList>
    </citation>
    <scope>NUCLEOTIDE SEQUENCE</scope>
</reference>
<feature type="compositionally biased region" description="Gly residues" evidence="1">
    <location>
        <begin position="92"/>
        <end position="105"/>
    </location>
</feature>
<accession>A0A813KND9</accession>
<dbReference type="EMBL" id="CAJNNW010031740">
    <property type="protein sequence ID" value="CAE8708723.1"/>
    <property type="molecule type" value="Genomic_DNA"/>
</dbReference>
<organism evidence="2 3">
    <name type="scientific">Polarella glacialis</name>
    <name type="common">Dinoflagellate</name>
    <dbReference type="NCBI Taxonomy" id="89957"/>
    <lineage>
        <taxon>Eukaryota</taxon>
        <taxon>Sar</taxon>
        <taxon>Alveolata</taxon>
        <taxon>Dinophyceae</taxon>
        <taxon>Suessiales</taxon>
        <taxon>Suessiaceae</taxon>
        <taxon>Polarella</taxon>
    </lineage>
</organism>
<dbReference type="AlphaFoldDB" id="A0A813KND9"/>
<protein>
    <recommendedName>
        <fullName evidence="4">Phosphoribosylanthranilate isomerase</fullName>
    </recommendedName>
</protein>
<sequence length="444" mass="47167">IHCFLGGDRGYLQGTGHRRADARAGQLLGPADFALLSSCCAVVCVLGICLLITMSSDESDRGESQPAGRITKGGRSRATRAHAADASSGGLSSAGGSAGATGGISSGRTTVAGIGPMERGGAKARAWFNAYGQRRRGGSISGGVVASGGTGTTAAASALQEGDPLRGFELSFLSLSGVDDSVSPRTLCDISQEFSFVEWGVNFRAEKQGREPRYASLAWLRLLQEEIDRRQQSGKFAPIHFAAHLGGEYCIDVLKGDTSLVRTLWEDYGFLRVHLCPTQAHGVNSSQLKKYLPTLKSVIVALPQVEFVLLVTKETRALTFQLMNDCQPNLAFLYDAEDGEAAIETPTGGSSQPSKVRRPAPCPHPGIHCGYGGGLTSDNLASELRKIATAVGSSRRPVWVDLESGLRSRGPGRPDEFDLGKAWACIRTVFDLDLPRPRPTFASR</sequence>
<evidence type="ECO:0008006" key="4">
    <source>
        <dbReference type="Google" id="ProtNLM"/>
    </source>
</evidence>
<proteinExistence type="predicted"/>